<evidence type="ECO:0000313" key="3">
    <source>
        <dbReference type="Proteomes" id="UP000237105"/>
    </source>
</evidence>
<protein>
    <submittedName>
        <fullName evidence="2">Uncharacterized protein</fullName>
    </submittedName>
</protein>
<dbReference type="Proteomes" id="UP000237105">
    <property type="component" value="Unassembled WGS sequence"/>
</dbReference>
<evidence type="ECO:0000313" key="2">
    <source>
        <dbReference type="EMBL" id="PON67888.1"/>
    </source>
</evidence>
<feature type="region of interest" description="Disordered" evidence="1">
    <location>
        <begin position="1"/>
        <end position="20"/>
    </location>
</feature>
<dbReference type="EMBL" id="JXTB01000068">
    <property type="protein sequence ID" value="PON67888.1"/>
    <property type="molecule type" value="Genomic_DNA"/>
</dbReference>
<accession>A0A2P5D3Q2</accession>
<feature type="compositionally biased region" description="Basic and acidic residues" evidence="1">
    <location>
        <begin position="10"/>
        <end position="20"/>
    </location>
</feature>
<keyword evidence="3" id="KW-1185">Reference proteome</keyword>
<name>A0A2P5D3Q2_PARAD</name>
<proteinExistence type="predicted"/>
<dbReference type="AlphaFoldDB" id="A0A2P5D3Q2"/>
<comment type="caution">
    <text evidence="2">The sequence shown here is derived from an EMBL/GenBank/DDBJ whole genome shotgun (WGS) entry which is preliminary data.</text>
</comment>
<gene>
    <name evidence="2" type="ORF">PanWU01x14_100560</name>
</gene>
<evidence type="ECO:0000256" key="1">
    <source>
        <dbReference type="SAM" id="MobiDB-lite"/>
    </source>
</evidence>
<reference evidence="3" key="1">
    <citation type="submission" date="2016-06" db="EMBL/GenBank/DDBJ databases">
        <title>Parallel loss of symbiosis genes in relatives of nitrogen-fixing non-legume Parasponia.</title>
        <authorList>
            <person name="Van Velzen R."/>
            <person name="Holmer R."/>
            <person name="Bu F."/>
            <person name="Rutten L."/>
            <person name="Van Zeijl A."/>
            <person name="Liu W."/>
            <person name="Santuari L."/>
            <person name="Cao Q."/>
            <person name="Sharma T."/>
            <person name="Shen D."/>
            <person name="Roswanjaya Y."/>
            <person name="Wardhani T."/>
            <person name="Kalhor M.S."/>
            <person name="Jansen J."/>
            <person name="Van den Hoogen J."/>
            <person name="Gungor B."/>
            <person name="Hartog M."/>
            <person name="Hontelez J."/>
            <person name="Verver J."/>
            <person name="Yang W.-C."/>
            <person name="Schijlen E."/>
            <person name="Repin R."/>
            <person name="Schilthuizen M."/>
            <person name="Schranz E."/>
            <person name="Heidstra R."/>
            <person name="Miyata K."/>
            <person name="Fedorova E."/>
            <person name="Kohlen W."/>
            <person name="Bisseling T."/>
            <person name="Smit S."/>
            <person name="Geurts R."/>
        </authorList>
    </citation>
    <scope>NUCLEOTIDE SEQUENCE [LARGE SCALE GENOMIC DNA]</scope>
    <source>
        <strain evidence="3">cv. WU1-14</strain>
    </source>
</reference>
<organism evidence="2 3">
    <name type="scientific">Parasponia andersonii</name>
    <name type="common">Sponia andersonii</name>
    <dbReference type="NCBI Taxonomy" id="3476"/>
    <lineage>
        <taxon>Eukaryota</taxon>
        <taxon>Viridiplantae</taxon>
        <taxon>Streptophyta</taxon>
        <taxon>Embryophyta</taxon>
        <taxon>Tracheophyta</taxon>
        <taxon>Spermatophyta</taxon>
        <taxon>Magnoliopsida</taxon>
        <taxon>eudicotyledons</taxon>
        <taxon>Gunneridae</taxon>
        <taxon>Pentapetalae</taxon>
        <taxon>rosids</taxon>
        <taxon>fabids</taxon>
        <taxon>Rosales</taxon>
        <taxon>Cannabaceae</taxon>
        <taxon>Parasponia</taxon>
    </lineage>
</organism>
<sequence length="72" mass="8575">MDTYGEDDGPELRIGEDDSDKHKLTLHERIDKLESRLEDLFDIHQQFTRQIDSQYDHLQTQVNQRMDSIVDT</sequence>